<name>A0A2W5MYZ4_9BACT</name>
<dbReference type="NCBIfam" id="TIGR03605">
    <property type="entry name" value="antibiot_sagB"/>
    <property type="match status" value="1"/>
</dbReference>
<dbReference type="PANTHER" id="PTHR43745:SF2">
    <property type="entry name" value="NITROREDUCTASE MJ1384-RELATED"/>
    <property type="match status" value="1"/>
</dbReference>
<dbReference type="Pfam" id="PF00881">
    <property type="entry name" value="Nitroreductase"/>
    <property type="match status" value="1"/>
</dbReference>
<reference evidence="2 3" key="1">
    <citation type="submission" date="2017-08" db="EMBL/GenBank/DDBJ databases">
        <title>Infants hospitalized years apart are colonized by the same room-sourced microbial strains.</title>
        <authorList>
            <person name="Brooks B."/>
            <person name="Olm M.R."/>
            <person name="Firek B.A."/>
            <person name="Baker R."/>
            <person name="Thomas B.C."/>
            <person name="Morowitz M.J."/>
            <person name="Banfield J.F."/>
        </authorList>
    </citation>
    <scope>NUCLEOTIDE SEQUENCE [LARGE SCALE GENOMIC DNA]</scope>
    <source>
        <strain evidence="2">S2_005_002_R2_29</strain>
    </source>
</reference>
<dbReference type="InterPro" id="IPR029479">
    <property type="entry name" value="Nitroreductase"/>
</dbReference>
<dbReference type="InterPro" id="IPR020051">
    <property type="entry name" value="SagB-type_dehydrogenase"/>
</dbReference>
<protein>
    <recommendedName>
        <fullName evidence="1">Nitroreductase domain-containing protein</fullName>
    </recommendedName>
</protein>
<evidence type="ECO:0000259" key="1">
    <source>
        <dbReference type="Pfam" id="PF00881"/>
    </source>
</evidence>
<dbReference type="EMBL" id="QFQB01000044">
    <property type="protein sequence ID" value="PZQ45588.1"/>
    <property type="molecule type" value="Genomic_DNA"/>
</dbReference>
<dbReference type="CDD" id="cd02142">
    <property type="entry name" value="McbC_SagB-like_oxidoreductase"/>
    <property type="match status" value="1"/>
</dbReference>
<dbReference type="AlphaFoldDB" id="A0A2W5MYZ4"/>
<dbReference type="PANTHER" id="PTHR43745">
    <property type="entry name" value="NITROREDUCTASE MJ1384-RELATED"/>
    <property type="match status" value="1"/>
</dbReference>
<dbReference type="InterPro" id="IPR052544">
    <property type="entry name" value="Bacteriocin_Proc_Enz"/>
</dbReference>
<feature type="domain" description="Nitroreductase" evidence="1">
    <location>
        <begin position="217"/>
        <end position="358"/>
    </location>
</feature>
<accession>A0A2W5MYZ4</accession>
<comment type="caution">
    <text evidence="2">The sequence shown here is derived from an EMBL/GenBank/DDBJ whole genome shotgun (WGS) entry which is preliminary data.</text>
</comment>
<sequence>MQKQYNAPFELALIRHDGESYLYEPRNEKTWPGELLENALLVRILGFCEAPQNEEDIIAFIKESANCDLSAADATFQELLDSELLCAHKEQDALFNGKDGWHDKAWDHALRFHAHTNEQKKTDYSSDPKGLGDKALMQQYVEAEMQPSSYKIFENAEIISLPKTEFPQADPFGKIVEGELYKDNSAPMNIGLFSKFLELGYGETGFRKMPVTGVHVGKTVPSGGSRHPTEVYPIVLDVEGVDNGIYHYNVKDHSLECILKGSFSDFVLKNLIRHKDRLSFNPKVVFMYTIIFERSMFRYRESRSYRVMHYDLGHILQNTSYLARSMRQKCYRNYSLNEEEVEKVLNLDALHESAMAVAAIG</sequence>
<evidence type="ECO:0000313" key="2">
    <source>
        <dbReference type="EMBL" id="PZQ45588.1"/>
    </source>
</evidence>
<organism evidence="2 3">
    <name type="scientific">Micavibrio aeruginosavorus</name>
    <dbReference type="NCBI Taxonomy" id="349221"/>
    <lineage>
        <taxon>Bacteria</taxon>
        <taxon>Pseudomonadati</taxon>
        <taxon>Bdellovibrionota</taxon>
        <taxon>Bdellovibrionia</taxon>
        <taxon>Bdellovibrionales</taxon>
        <taxon>Pseudobdellovibrionaceae</taxon>
        <taxon>Micavibrio</taxon>
    </lineage>
</organism>
<dbReference type="GO" id="GO:0016491">
    <property type="term" value="F:oxidoreductase activity"/>
    <property type="evidence" value="ECO:0007669"/>
    <property type="project" value="InterPro"/>
</dbReference>
<evidence type="ECO:0000313" key="3">
    <source>
        <dbReference type="Proteomes" id="UP000249417"/>
    </source>
</evidence>
<dbReference type="Gene3D" id="3.40.109.10">
    <property type="entry name" value="NADH Oxidase"/>
    <property type="match status" value="1"/>
</dbReference>
<proteinExistence type="predicted"/>
<gene>
    <name evidence="2" type="ORF">DI551_06915</name>
</gene>
<dbReference type="InterPro" id="IPR000415">
    <property type="entry name" value="Nitroreductase-like"/>
</dbReference>
<dbReference type="Proteomes" id="UP000249417">
    <property type="component" value="Unassembled WGS sequence"/>
</dbReference>